<evidence type="ECO:0000313" key="1">
    <source>
        <dbReference type="EMBL" id="KAG6971845.1"/>
    </source>
</evidence>
<dbReference type="EMBL" id="JAENGZ010000045">
    <property type="protein sequence ID" value="KAG6971845.1"/>
    <property type="molecule type" value="Genomic_DNA"/>
</dbReference>
<organism evidence="1 2">
    <name type="scientific">Phytophthora cactorum</name>
    <dbReference type="NCBI Taxonomy" id="29920"/>
    <lineage>
        <taxon>Eukaryota</taxon>
        <taxon>Sar</taxon>
        <taxon>Stramenopiles</taxon>
        <taxon>Oomycota</taxon>
        <taxon>Peronosporomycetes</taxon>
        <taxon>Peronosporales</taxon>
        <taxon>Peronosporaceae</taxon>
        <taxon>Phytophthora</taxon>
    </lineage>
</organism>
<dbReference type="Proteomes" id="UP000688947">
    <property type="component" value="Unassembled WGS sequence"/>
</dbReference>
<accession>A0A8T1UWD0</accession>
<gene>
    <name evidence="1" type="ORF">JG687_00001795</name>
</gene>
<sequence>MADSPSKKKSMPSPIQKMERDAVNNIWTIWYASQYGKLERVRSLLDRNAVSSIDVQELKRVLEARELYAQCLPHAENLFGGADDHTVACTDALGKCCFLLGQFAEAEKYFKSSLAAITHLPAPSIVDNQETLSSSIGQDRFQRAQSNLAMVAVAAKSSSAVHAQLACLGYLLPS</sequence>
<reference evidence="1" key="1">
    <citation type="submission" date="2021-01" db="EMBL/GenBank/DDBJ databases">
        <title>Phytophthora aleatoria, a newly-described species from Pinus radiata is distinct from Phytophthora cactorum isolates based on comparative genomics.</title>
        <authorList>
            <person name="Mcdougal R."/>
            <person name="Panda P."/>
            <person name="Williams N."/>
            <person name="Studholme D.J."/>
        </authorList>
    </citation>
    <scope>NUCLEOTIDE SEQUENCE</scope>
    <source>
        <strain evidence="1">NZFS 3830</strain>
    </source>
</reference>
<dbReference type="VEuPathDB" id="FungiDB:PC110_g7367"/>
<evidence type="ECO:0008006" key="3">
    <source>
        <dbReference type="Google" id="ProtNLM"/>
    </source>
</evidence>
<protein>
    <recommendedName>
        <fullName evidence="3">Tetratricopeptide repeat</fullName>
    </recommendedName>
</protein>
<dbReference type="AlphaFoldDB" id="A0A8T1UWD0"/>
<dbReference type="OrthoDB" id="194358at2759"/>
<name>A0A8T1UWD0_9STRA</name>
<evidence type="ECO:0000313" key="2">
    <source>
        <dbReference type="Proteomes" id="UP000688947"/>
    </source>
</evidence>
<proteinExistence type="predicted"/>
<dbReference type="Pfam" id="PF13424">
    <property type="entry name" value="TPR_12"/>
    <property type="match status" value="1"/>
</dbReference>
<comment type="caution">
    <text evidence="1">The sequence shown here is derived from an EMBL/GenBank/DDBJ whole genome shotgun (WGS) entry which is preliminary data.</text>
</comment>